<dbReference type="Pfam" id="PF02812">
    <property type="entry name" value="ELFV_dehydrog_N"/>
    <property type="match status" value="1"/>
</dbReference>
<comment type="similarity">
    <text evidence="1 4">Belongs to the Glu/Leu/Phe/Val dehydrogenases family.</text>
</comment>
<dbReference type="Pfam" id="PF00571">
    <property type="entry name" value="CBS"/>
    <property type="match status" value="2"/>
</dbReference>
<dbReference type="PRINTS" id="PR00082">
    <property type="entry name" value="GLFDHDRGNASE"/>
</dbReference>
<keyword evidence="3" id="KW-0129">CBS domain</keyword>
<protein>
    <recommendedName>
        <fullName evidence="5">CBS domain-containing protein</fullName>
    </recommendedName>
</protein>
<dbReference type="AlphaFoldDB" id="W4LAI7"/>
<dbReference type="PANTHER" id="PTHR11606">
    <property type="entry name" value="GLUTAMATE DEHYDROGENASE"/>
    <property type="match status" value="1"/>
</dbReference>
<dbReference type="Gene3D" id="3.40.50.720">
    <property type="entry name" value="NAD(P)-binding Rossmann-like Domain"/>
    <property type="match status" value="1"/>
</dbReference>
<dbReference type="InterPro" id="IPR006097">
    <property type="entry name" value="Glu/Leu/Phe/Val/Trp_DH_dimer"/>
</dbReference>
<dbReference type="PANTHER" id="PTHR11606:SF13">
    <property type="entry name" value="GLUTAMATE DEHYDROGENASE 1, MITOCHONDRIAL"/>
    <property type="match status" value="1"/>
</dbReference>
<name>W4LAI7_ENTF1</name>
<dbReference type="InterPro" id="IPR006095">
    <property type="entry name" value="Glu/Leu/Phe/Val/Trp_DH"/>
</dbReference>
<dbReference type="Gene3D" id="3.10.580.10">
    <property type="entry name" value="CBS-domain"/>
    <property type="match status" value="1"/>
</dbReference>
<proteinExistence type="inferred from homology"/>
<keyword evidence="2 4" id="KW-0560">Oxidoreductase</keyword>
<evidence type="ECO:0000256" key="1">
    <source>
        <dbReference type="ARBA" id="ARBA00006382"/>
    </source>
</evidence>
<gene>
    <name evidence="6" type="ORF">ETSY1_32695</name>
</gene>
<evidence type="ECO:0000256" key="2">
    <source>
        <dbReference type="ARBA" id="ARBA00023002"/>
    </source>
</evidence>
<comment type="caution">
    <text evidence="6">The sequence shown here is derived from an EMBL/GenBank/DDBJ whole genome shotgun (WGS) entry which is preliminary data.</text>
</comment>
<evidence type="ECO:0000313" key="7">
    <source>
        <dbReference type="Proteomes" id="UP000019141"/>
    </source>
</evidence>
<dbReference type="SMART" id="SM00839">
    <property type="entry name" value="ELFV_dehydrog"/>
    <property type="match status" value="1"/>
</dbReference>
<dbReference type="InterPro" id="IPR046342">
    <property type="entry name" value="CBS_dom_sf"/>
</dbReference>
<dbReference type="Proteomes" id="UP000019141">
    <property type="component" value="Unassembled WGS sequence"/>
</dbReference>
<feature type="domain" description="CBS" evidence="5">
    <location>
        <begin position="500"/>
        <end position="556"/>
    </location>
</feature>
<dbReference type="SMART" id="SM00116">
    <property type="entry name" value="CBS"/>
    <property type="match status" value="2"/>
</dbReference>
<dbReference type="EMBL" id="AZHW01000982">
    <property type="protein sequence ID" value="ETW94934.1"/>
    <property type="molecule type" value="Genomic_DNA"/>
</dbReference>
<dbReference type="InterPro" id="IPR006096">
    <property type="entry name" value="Glu/Leu/Phe/Val/Trp_DH_C"/>
</dbReference>
<dbReference type="Pfam" id="PF00208">
    <property type="entry name" value="ELFV_dehydrog"/>
    <property type="match status" value="1"/>
</dbReference>
<feature type="domain" description="CBS" evidence="5">
    <location>
        <begin position="565"/>
        <end position="622"/>
    </location>
</feature>
<dbReference type="InterPro" id="IPR000644">
    <property type="entry name" value="CBS_dom"/>
</dbReference>
<evidence type="ECO:0000259" key="5">
    <source>
        <dbReference type="PROSITE" id="PS51371"/>
    </source>
</evidence>
<keyword evidence="7" id="KW-1185">Reference proteome</keyword>
<dbReference type="HOGENOM" id="CLU_469082_0_0_7"/>
<sequence>MIPQSMQSLLDAYFPKGMLQNRVARQDGQCHLELNHRDEKLLNQLGITLDELGPFLVVLMWDEASDLEIGGYLVVDNLSMGAPTIGGIRMLPGLELLDVYNLARGMTLKSGAANLPHGGGKSGIVAPDRQLSAEEHELIIRGFARLLKRYQHLYVPGPDVGTNDHDMKTIAIENGLDAAMSKPADMGGTPIDELGGAAGGIITALDVLLHIMPRLKVLPQFSHMVIPSKDEVTVLFQGFGAVGANAANLLKERLPEAKTIGISDAEGYLYDPAGLPVDELFQAWQQHGLVTKAHFQQHLADQGRHARTKFSSDSNNLLREKAFCLVPAAPVFNYLGVDLPEGASMTIDTMGQWQVIIEAANTYSPDPNRRAQRTRMEQRVYLEKGILIASDYLVNSGGVIFAAQDYLIPTPDHLQLPEHLLGNREAVDEWLHEHAGEFEALSAQRQVAGEAWREDVIRTNMVELITLLAGNPNMLPSQAAERVSLRRLNEREKIRTAKDIMMPVASVKFDAPIQDAAAKIVEGDVNLAVVLGPDDKLVGVITAWDLAQAIARATSLADMRVDHLMIRKSVSVAPHHTVLQVLNQLEENRVSAVPVVEDGQVLGMINSDLLAHWYLPHLLKAN</sequence>
<reference evidence="6 7" key="1">
    <citation type="journal article" date="2014" name="Nature">
        <title>An environmental bacterial taxon with a large and distinct metabolic repertoire.</title>
        <authorList>
            <person name="Wilson M.C."/>
            <person name="Mori T."/>
            <person name="Ruckert C."/>
            <person name="Uria A.R."/>
            <person name="Helf M.J."/>
            <person name="Takada K."/>
            <person name="Gernert C."/>
            <person name="Steffens U.A."/>
            <person name="Heycke N."/>
            <person name="Schmitt S."/>
            <person name="Rinke C."/>
            <person name="Helfrich E.J."/>
            <person name="Brachmann A.O."/>
            <person name="Gurgui C."/>
            <person name="Wakimoto T."/>
            <person name="Kracht M."/>
            <person name="Crusemann M."/>
            <person name="Hentschel U."/>
            <person name="Abe I."/>
            <person name="Matsunaga S."/>
            <person name="Kalinowski J."/>
            <person name="Takeyama H."/>
            <person name="Piel J."/>
        </authorList>
    </citation>
    <scope>NUCLEOTIDE SEQUENCE [LARGE SCALE GENOMIC DNA]</scope>
    <source>
        <strain evidence="7">TSY1</strain>
    </source>
</reference>
<dbReference type="SUPFAM" id="SSF53223">
    <property type="entry name" value="Aminoacid dehydrogenase-like, N-terminal domain"/>
    <property type="match status" value="1"/>
</dbReference>
<dbReference type="SUPFAM" id="SSF51735">
    <property type="entry name" value="NAD(P)-binding Rossmann-fold domains"/>
    <property type="match status" value="1"/>
</dbReference>
<dbReference type="GO" id="GO:0006538">
    <property type="term" value="P:L-glutamate catabolic process"/>
    <property type="evidence" value="ECO:0007669"/>
    <property type="project" value="TreeGrafter"/>
</dbReference>
<dbReference type="InterPro" id="IPR046346">
    <property type="entry name" value="Aminoacid_DH-like_N_sf"/>
</dbReference>
<organism evidence="6 7">
    <name type="scientific">Entotheonella factor</name>
    <dbReference type="NCBI Taxonomy" id="1429438"/>
    <lineage>
        <taxon>Bacteria</taxon>
        <taxon>Pseudomonadati</taxon>
        <taxon>Nitrospinota/Tectimicrobiota group</taxon>
        <taxon>Candidatus Tectimicrobiota</taxon>
        <taxon>Candidatus Entotheonellia</taxon>
        <taxon>Candidatus Entotheonellales</taxon>
        <taxon>Candidatus Entotheonellaceae</taxon>
        <taxon>Candidatus Entotheonella</taxon>
    </lineage>
</organism>
<dbReference type="PROSITE" id="PS51371">
    <property type="entry name" value="CBS"/>
    <property type="match status" value="2"/>
</dbReference>
<evidence type="ECO:0000256" key="3">
    <source>
        <dbReference type="PROSITE-ProRule" id="PRU00703"/>
    </source>
</evidence>
<dbReference type="GO" id="GO:0004352">
    <property type="term" value="F:glutamate dehydrogenase (NAD+) activity"/>
    <property type="evidence" value="ECO:0007669"/>
    <property type="project" value="TreeGrafter"/>
</dbReference>
<accession>W4LAI7</accession>
<dbReference type="Gene3D" id="3.40.50.10860">
    <property type="entry name" value="Leucine Dehydrogenase, chain A, domain 1"/>
    <property type="match status" value="1"/>
</dbReference>
<dbReference type="InterPro" id="IPR036291">
    <property type="entry name" value="NAD(P)-bd_dom_sf"/>
</dbReference>
<dbReference type="SUPFAM" id="SSF54631">
    <property type="entry name" value="CBS-domain pair"/>
    <property type="match status" value="1"/>
</dbReference>
<evidence type="ECO:0000313" key="6">
    <source>
        <dbReference type="EMBL" id="ETW94934.1"/>
    </source>
</evidence>
<evidence type="ECO:0000256" key="4">
    <source>
        <dbReference type="RuleBase" id="RU004417"/>
    </source>
</evidence>